<comment type="caution">
    <text evidence="1">The sequence shown here is derived from an EMBL/GenBank/DDBJ whole genome shotgun (WGS) entry which is preliminary data.</text>
</comment>
<name>A0ABP8NIA0_9BACT</name>
<accession>A0ABP8NIA0</accession>
<reference evidence="2" key="1">
    <citation type="journal article" date="2019" name="Int. J. Syst. Evol. Microbiol.">
        <title>The Global Catalogue of Microorganisms (GCM) 10K type strain sequencing project: providing services to taxonomists for standard genome sequencing and annotation.</title>
        <authorList>
            <consortium name="The Broad Institute Genomics Platform"/>
            <consortium name="The Broad Institute Genome Sequencing Center for Infectious Disease"/>
            <person name="Wu L."/>
            <person name="Ma J."/>
        </authorList>
    </citation>
    <scope>NUCLEOTIDE SEQUENCE [LARGE SCALE GENOMIC DNA]</scope>
    <source>
        <strain evidence="2">JCM 17927</strain>
    </source>
</reference>
<protein>
    <recommendedName>
        <fullName evidence="3">DUF4249 domain-containing protein</fullName>
    </recommendedName>
</protein>
<evidence type="ECO:0008006" key="3">
    <source>
        <dbReference type="Google" id="ProtNLM"/>
    </source>
</evidence>
<organism evidence="1 2">
    <name type="scientific">Nibrella saemangeumensis</name>
    <dbReference type="NCBI Taxonomy" id="1084526"/>
    <lineage>
        <taxon>Bacteria</taxon>
        <taxon>Pseudomonadati</taxon>
        <taxon>Bacteroidota</taxon>
        <taxon>Cytophagia</taxon>
        <taxon>Cytophagales</taxon>
        <taxon>Spirosomataceae</taxon>
        <taxon>Nibrella</taxon>
    </lineage>
</organism>
<evidence type="ECO:0000313" key="2">
    <source>
        <dbReference type="Proteomes" id="UP001501175"/>
    </source>
</evidence>
<dbReference type="EMBL" id="BAABHD010000081">
    <property type="protein sequence ID" value="GAA4466831.1"/>
    <property type="molecule type" value="Genomic_DNA"/>
</dbReference>
<sequence>MPVKNWKKIVGWLAILGLGGCVDPYQPTEITAPNNYLVVDGFLNSKPGTISSIRLSRTQNLSDKNTPAAETRAVVTVETEGRATYSFRESGVGVYTLADLVPQPGQQYRLRIKTSRGVEYLSDFTPVVPTPPIDSVSWQPKSDGLQIYVNTHDPRNNTRYYRWEFDETWEYSTPYNSVLELKSGKLVNREESIYRCWASESSKNIQLASSARLSQDVIRLFPLHSIPDISWKLVARYSILVRQYALSQDAYAYWEQLAKMTQNIGSLFDPQPFLLTGNIHCVTNPDEPVLGYFSVGSVETKRIFIRRSELPNWGVNSGYGFCVIDTATSITDLVQRALVPINTLETGGILASDTYCVDCRQRGTNKKPDFWGE</sequence>
<proteinExistence type="predicted"/>
<dbReference type="PROSITE" id="PS51257">
    <property type="entry name" value="PROKAR_LIPOPROTEIN"/>
    <property type="match status" value="1"/>
</dbReference>
<dbReference type="Proteomes" id="UP001501175">
    <property type="component" value="Unassembled WGS sequence"/>
</dbReference>
<dbReference type="RefSeq" id="WP_345248137.1">
    <property type="nucleotide sequence ID" value="NZ_BAABHD010000081.1"/>
</dbReference>
<evidence type="ECO:0000313" key="1">
    <source>
        <dbReference type="EMBL" id="GAA4466831.1"/>
    </source>
</evidence>
<dbReference type="InterPro" id="IPR025345">
    <property type="entry name" value="DUF4249"/>
</dbReference>
<gene>
    <name evidence="1" type="ORF">GCM10023189_49550</name>
</gene>
<keyword evidence="2" id="KW-1185">Reference proteome</keyword>
<dbReference type="Pfam" id="PF14054">
    <property type="entry name" value="DUF4249"/>
    <property type="match status" value="1"/>
</dbReference>